<dbReference type="Pfam" id="PF01983">
    <property type="entry name" value="CofC"/>
    <property type="match status" value="1"/>
</dbReference>
<name>A0A6J7S8N3_9ZZZZ</name>
<keyword evidence="3" id="KW-0547">Nucleotide-binding</keyword>
<dbReference type="GO" id="GO:0005525">
    <property type="term" value="F:GTP binding"/>
    <property type="evidence" value="ECO:0007669"/>
    <property type="project" value="UniProtKB-KW"/>
</dbReference>
<proteinExistence type="inferred from homology"/>
<sequence length="219" mass="22552">MSLVAVLPVKRFPSAKARLADGGLSSAQRLALATGMLSDVLAALRRCDLVDDIVVVTSEPGAEALARGAGAQVVADDPSEGHSEAAQRGIDWAVADGAFHTLLIAGDVPAVNPAEIDSLIGSLAEDEVVIIPDRHGNGTNALILTPADVISPSFGEGSCERHQQIADAAGASSRIEPNFGIGLDVDTADDLDALYTALEDQEPSVAPYTRAVIGRLGPR</sequence>
<accession>A0A6J7S8N3</accession>
<organism evidence="6">
    <name type="scientific">freshwater metagenome</name>
    <dbReference type="NCBI Taxonomy" id="449393"/>
    <lineage>
        <taxon>unclassified sequences</taxon>
        <taxon>metagenomes</taxon>
        <taxon>ecological metagenomes</taxon>
    </lineage>
</organism>
<dbReference type="InterPro" id="IPR029044">
    <property type="entry name" value="Nucleotide-diphossugar_trans"/>
</dbReference>
<evidence type="ECO:0000313" key="6">
    <source>
        <dbReference type="EMBL" id="CAB5036838.1"/>
    </source>
</evidence>
<evidence type="ECO:0000256" key="3">
    <source>
        <dbReference type="ARBA" id="ARBA00022741"/>
    </source>
</evidence>
<dbReference type="AlphaFoldDB" id="A0A6J7S8N3"/>
<evidence type="ECO:0000256" key="2">
    <source>
        <dbReference type="ARBA" id="ARBA00022695"/>
    </source>
</evidence>
<dbReference type="InterPro" id="IPR002835">
    <property type="entry name" value="CofC"/>
</dbReference>
<gene>
    <name evidence="5" type="ORF">UFOPK3522_00038</name>
    <name evidence="6" type="ORF">UFOPK4175_00986</name>
</gene>
<keyword evidence="1" id="KW-0808">Transferase</keyword>
<keyword evidence="2" id="KW-0548">Nucleotidyltransferase</keyword>
<keyword evidence="4" id="KW-0342">GTP-binding</keyword>
<dbReference type="GO" id="GO:0043814">
    <property type="term" value="F:phospholactate guanylyltransferase activity"/>
    <property type="evidence" value="ECO:0007669"/>
    <property type="project" value="InterPro"/>
</dbReference>
<evidence type="ECO:0000256" key="1">
    <source>
        <dbReference type="ARBA" id="ARBA00022679"/>
    </source>
</evidence>
<dbReference type="EMBL" id="CAESAO010000002">
    <property type="protein sequence ID" value="CAB4333939.1"/>
    <property type="molecule type" value="Genomic_DNA"/>
</dbReference>
<reference evidence="6" key="1">
    <citation type="submission" date="2020-05" db="EMBL/GenBank/DDBJ databases">
        <authorList>
            <person name="Chiriac C."/>
            <person name="Salcher M."/>
            <person name="Ghai R."/>
            <person name="Kavagutti S V."/>
        </authorList>
    </citation>
    <scope>NUCLEOTIDE SEQUENCE</scope>
</reference>
<dbReference type="PANTHER" id="PTHR40392:SF1">
    <property type="entry name" value="2-PHOSPHO-L-LACTATE GUANYLYLTRANSFERASE"/>
    <property type="match status" value="1"/>
</dbReference>
<dbReference type="Gene3D" id="3.90.550.10">
    <property type="entry name" value="Spore Coat Polysaccharide Biosynthesis Protein SpsA, Chain A"/>
    <property type="match status" value="1"/>
</dbReference>
<dbReference type="PANTHER" id="PTHR40392">
    <property type="entry name" value="2-PHOSPHO-L-LACTATE GUANYLYLTRANSFERASE"/>
    <property type="match status" value="1"/>
</dbReference>
<evidence type="ECO:0000256" key="4">
    <source>
        <dbReference type="ARBA" id="ARBA00023134"/>
    </source>
</evidence>
<dbReference type="EMBL" id="CAFBPX010000185">
    <property type="protein sequence ID" value="CAB5036838.1"/>
    <property type="molecule type" value="Genomic_DNA"/>
</dbReference>
<protein>
    <submittedName>
        <fullName evidence="6">Unannotated protein</fullName>
    </submittedName>
</protein>
<dbReference type="SUPFAM" id="SSF53448">
    <property type="entry name" value="Nucleotide-diphospho-sugar transferases"/>
    <property type="match status" value="1"/>
</dbReference>
<evidence type="ECO:0000313" key="5">
    <source>
        <dbReference type="EMBL" id="CAB4333939.1"/>
    </source>
</evidence>
<dbReference type="NCBIfam" id="TIGR03552">
    <property type="entry name" value="F420_cofC"/>
    <property type="match status" value="1"/>
</dbReference>
<dbReference type="HAMAP" id="MF_02114">
    <property type="entry name" value="CofC"/>
    <property type="match status" value="1"/>
</dbReference>